<dbReference type="PaxDb" id="4081-Solyc11g069110.1.1"/>
<dbReference type="InParanoid" id="A0A3Q7IZK2"/>
<sequence>MSSSNLNHQANNGLPICLAGITRPLPLCKEMTDHIGRREAMKKLRVQMGGKWKTDQVRSNEREFREKINETDLDLIVALLCGLCLSCTAKAA</sequence>
<proteinExistence type="predicted"/>
<dbReference type="Gramene" id="Solyc11g069110.2.1">
    <property type="protein sequence ID" value="Solyc11g069110.2.1"/>
    <property type="gene ID" value="Solyc11g069110.2"/>
</dbReference>
<dbReference type="AlphaFoldDB" id="A0A3Q7IZK2"/>
<reference evidence="1" key="1">
    <citation type="journal article" date="2012" name="Nature">
        <title>The tomato genome sequence provides insights into fleshy fruit evolution.</title>
        <authorList>
            <consortium name="Tomato Genome Consortium"/>
        </authorList>
    </citation>
    <scope>NUCLEOTIDE SEQUENCE [LARGE SCALE GENOMIC DNA]</scope>
    <source>
        <strain evidence="1">cv. Heinz 1706</strain>
    </source>
</reference>
<reference evidence="1" key="2">
    <citation type="submission" date="2019-01" db="UniProtKB">
        <authorList>
            <consortium name="EnsemblPlants"/>
        </authorList>
    </citation>
    <scope>IDENTIFICATION</scope>
    <source>
        <strain evidence="1">cv. Heinz 1706</strain>
    </source>
</reference>
<accession>A0A3Q7IZK2</accession>
<dbReference type="FunCoup" id="A0A3Q7IZK2">
    <property type="interactions" value="65"/>
</dbReference>
<evidence type="ECO:0000313" key="1">
    <source>
        <dbReference type="EnsemblPlants" id="Solyc11g069110.2.1"/>
    </source>
</evidence>
<name>A0A3Q7IZK2_SOLLC</name>
<dbReference type="Proteomes" id="UP000004994">
    <property type="component" value="Chromosome 11"/>
</dbReference>
<dbReference type="EnsemblPlants" id="Solyc11g069110.2.1">
    <property type="protein sequence ID" value="Solyc11g069110.2.1"/>
    <property type="gene ID" value="Solyc11g069110.2"/>
</dbReference>
<protein>
    <submittedName>
        <fullName evidence="1">Uncharacterized protein</fullName>
    </submittedName>
</protein>
<evidence type="ECO:0000313" key="2">
    <source>
        <dbReference type="Proteomes" id="UP000004994"/>
    </source>
</evidence>
<keyword evidence="2" id="KW-1185">Reference proteome</keyword>
<organism evidence="1">
    <name type="scientific">Solanum lycopersicum</name>
    <name type="common">Tomato</name>
    <name type="synonym">Lycopersicon esculentum</name>
    <dbReference type="NCBI Taxonomy" id="4081"/>
    <lineage>
        <taxon>Eukaryota</taxon>
        <taxon>Viridiplantae</taxon>
        <taxon>Streptophyta</taxon>
        <taxon>Embryophyta</taxon>
        <taxon>Tracheophyta</taxon>
        <taxon>Spermatophyta</taxon>
        <taxon>Magnoliopsida</taxon>
        <taxon>eudicotyledons</taxon>
        <taxon>Gunneridae</taxon>
        <taxon>Pentapetalae</taxon>
        <taxon>asterids</taxon>
        <taxon>lamiids</taxon>
        <taxon>Solanales</taxon>
        <taxon>Solanaceae</taxon>
        <taxon>Solanoideae</taxon>
        <taxon>Solaneae</taxon>
        <taxon>Solanum</taxon>
        <taxon>Solanum subgen. Lycopersicon</taxon>
    </lineage>
</organism>